<reference evidence="1" key="1">
    <citation type="submission" date="2018-05" db="EMBL/GenBank/DDBJ databases">
        <authorList>
            <person name="Lanie J.A."/>
            <person name="Ng W.-L."/>
            <person name="Kazmierczak K.M."/>
            <person name="Andrzejewski T.M."/>
            <person name="Davidsen T.M."/>
            <person name="Wayne K.J."/>
            <person name="Tettelin H."/>
            <person name="Glass J.I."/>
            <person name="Rusch D."/>
            <person name="Podicherti R."/>
            <person name="Tsui H.-C.T."/>
            <person name="Winkler M.E."/>
        </authorList>
    </citation>
    <scope>NUCLEOTIDE SEQUENCE</scope>
</reference>
<sequence>MDTTDSAIVFDENGVCDHCNRFYKYFQKTWDSALNGSRIHEIKKIVKIIQKQKGDSLNKHNCLIGISGGPDSSYMLHYLVSELGLRPLVFHTDTGWNTKAAV</sequence>
<dbReference type="InterPro" id="IPR014729">
    <property type="entry name" value="Rossmann-like_a/b/a_fold"/>
</dbReference>
<protein>
    <submittedName>
        <fullName evidence="1">Uncharacterized protein</fullName>
    </submittedName>
</protein>
<dbReference type="AlphaFoldDB" id="A0A382W2X1"/>
<organism evidence="1">
    <name type="scientific">marine metagenome</name>
    <dbReference type="NCBI Taxonomy" id="408172"/>
    <lineage>
        <taxon>unclassified sequences</taxon>
        <taxon>metagenomes</taxon>
        <taxon>ecological metagenomes</taxon>
    </lineage>
</organism>
<name>A0A382W2X1_9ZZZZ</name>
<accession>A0A382W2X1</accession>
<dbReference type="Gene3D" id="3.40.50.620">
    <property type="entry name" value="HUPs"/>
    <property type="match status" value="1"/>
</dbReference>
<dbReference type="EMBL" id="UINC01156597">
    <property type="protein sequence ID" value="SVD53103.1"/>
    <property type="molecule type" value="Genomic_DNA"/>
</dbReference>
<gene>
    <name evidence="1" type="ORF">METZ01_LOCUS405957</name>
</gene>
<proteinExistence type="predicted"/>
<evidence type="ECO:0000313" key="1">
    <source>
        <dbReference type="EMBL" id="SVD53103.1"/>
    </source>
</evidence>
<feature type="non-terminal residue" evidence="1">
    <location>
        <position position="102"/>
    </location>
</feature>
<dbReference type="SUPFAM" id="SSF52402">
    <property type="entry name" value="Adenine nucleotide alpha hydrolases-like"/>
    <property type="match status" value="1"/>
</dbReference>